<organism evidence="2">
    <name type="scientific">viral metagenome</name>
    <dbReference type="NCBI Taxonomy" id="1070528"/>
    <lineage>
        <taxon>unclassified sequences</taxon>
        <taxon>metagenomes</taxon>
        <taxon>organismal metagenomes</taxon>
    </lineage>
</organism>
<sequence length="39" mass="4401">MNSIKLFANNFCMVSGIIVGFYVGNSKNIFQINQLFITN</sequence>
<name>A0A6C0H5I8_9ZZZZ</name>
<reference evidence="2" key="1">
    <citation type="journal article" date="2020" name="Nature">
        <title>Giant virus diversity and host interactions through global metagenomics.</title>
        <authorList>
            <person name="Schulz F."/>
            <person name="Roux S."/>
            <person name="Paez-Espino D."/>
            <person name="Jungbluth S."/>
            <person name="Walsh D.A."/>
            <person name="Denef V.J."/>
            <person name="McMahon K.D."/>
            <person name="Konstantinidis K.T."/>
            <person name="Eloe-Fadrosh E.A."/>
            <person name="Kyrpides N.C."/>
            <person name="Woyke T."/>
        </authorList>
    </citation>
    <scope>NUCLEOTIDE SEQUENCE</scope>
    <source>
        <strain evidence="2">GVMAG-M-3300023179-71</strain>
    </source>
</reference>
<feature type="transmembrane region" description="Helical" evidence="1">
    <location>
        <begin position="6"/>
        <end position="24"/>
    </location>
</feature>
<keyword evidence="1" id="KW-0472">Membrane</keyword>
<dbReference type="EMBL" id="MN739883">
    <property type="protein sequence ID" value="QHT75828.1"/>
    <property type="molecule type" value="Genomic_DNA"/>
</dbReference>
<proteinExistence type="predicted"/>
<dbReference type="AlphaFoldDB" id="A0A6C0H5I8"/>
<evidence type="ECO:0000256" key="1">
    <source>
        <dbReference type="SAM" id="Phobius"/>
    </source>
</evidence>
<evidence type="ECO:0000313" key="2">
    <source>
        <dbReference type="EMBL" id="QHT75828.1"/>
    </source>
</evidence>
<keyword evidence="1" id="KW-1133">Transmembrane helix</keyword>
<keyword evidence="1" id="KW-0812">Transmembrane</keyword>
<protein>
    <submittedName>
        <fullName evidence="2">Uncharacterized protein</fullName>
    </submittedName>
</protein>
<accession>A0A6C0H5I8</accession>